<keyword evidence="2" id="KW-1185">Reference proteome</keyword>
<evidence type="ECO:0000313" key="1">
    <source>
        <dbReference type="EMBL" id="MBY8820710.1"/>
    </source>
</evidence>
<gene>
    <name evidence="1" type="ORF">K7G82_00295</name>
</gene>
<reference evidence="1 2" key="1">
    <citation type="submission" date="2021-08" db="EMBL/GenBank/DDBJ databases">
        <authorList>
            <person name="Tuo L."/>
        </authorList>
    </citation>
    <scope>NUCLEOTIDE SEQUENCE [LARGE SCALE GENOMIC DNA]</scope>
    <source>
        <strain evidence="1 2">JCM 31229</strain>
    </source>
</reference>
<dbReference type="PIRSF" id="PIRSF035170">
    <property type="entry name" value="HD_phosphohydro"/>
    <property type="match status" value="1"/>
</dbReference>
<evidence type="ECO:0008006" key="3">
    <source>
        <dbReference type="Google" id="ProtNLM"/>
    </source>
</evidence>
<evidence type="ECO:0000313" key="2">
    <source>
        <dbReference type="Proteomes" id="UP000706039"/>
    </source>
</evidence>
<dbReference type="Proteomes" id="UP000706039">
    <property type="component" value="Unassembled WGS sequence"/>
</dbReference>
<accession>A0ABS7PIZ1</accession>
<dbReference type="InterPro" id="IPR009218">
    <property type="entry name" value="HD_phosphohydro"/>
</dbReference>
<dbReference type="RefSeq" id="WP_222987830.1">
    <property type="nucleotide sequence ID" value="NZ_JAINVV010000001.1"/>
</dbReference>
<organism evidence="1 2">
    <name type="scientific">Sphingomonas colocasiae</name>
    <dbReference type="NCBI Taxonomy" id="1848973"/>
    <lineage>
        <taxon>Bacteria</taxon>
        <taxon>Pseudomonadati</taxon>
        <taxon>Pseudomonadota</taxon>
        <taxon>Alphaproteobacteria</taxon>
        <taxon>Sphingomonadales</taxon>
        <taxon>Sphingomonadaceae</taxon>
        <taxon>Sphingomonas</taxon>
    </lineage>
</organism>
<dbReference type="PANTHER" id="PTHR21174:SF0">
    <property type="entry name" value="HD PHOSPHOHYDROLASE FAMILY PROTEIN-RELATED"/>
    <property type="match status" value="1"/>
</dbReference>
<protein>
    <recommendedName>
        <fullName evidence="3">Phosphohydrolase</fullName>
    </recommendedName>
</protein>
<comment type="caution">
    <text evidence="1">The sequence shown here is derived from an EMBL/GenBank/DDBJ whole genome shotgun (WGS) entry which is preliminary data.</text>
</comment>
<dbReference type="EMBL" id="JAINVV010000001">
    <property type="protein sequence ID" value="MBY8820710.1"/>
    <property type="molecule type" value="Genomic_DNA"/>
</dbReference>
<name>A0ABS7PIZ1_9SPHN</name>
<proteinExistence type="predicted"/>
<dbReference type="SUPFAM" id="SSF109604">
    <property type="entry name" value="HD-domain/PDEase-like"/>
    <property type="match status" value="1"/>
</dbReference>
<dbReference type="PANTHER" id="PTHR21174">
    <property type="match status" value="1"/>
</dbReference>
<sequence>MLLEESLDRLGLSHPVTSAWIAQLSEPHRHYHTLDHVTHMLAHLPDAEASREMIAAIWLHDIIYDPHAANNEEASAEQALRDLSATDIDAPLVAALIMGTKRHEAGSGAQNLLNDLDLGIFGASRAAYARYSDQIRREYGFVPDDIYRPNRALVLERFDKMRIFHTPGFTKHEADAHANLQWEIGMLRDGSLR</sequence>